<protein>
    <recommendedName>
        <fullName evidence="3">Ribonuclease Y N-terminal domain-containing protein</fullName>
    </recommendedName>
</protein>
<dbReference type="AlphaFoldDB" id="A0A383DU72"/>
<dbReference type="InterPro" id="IPR022711">
    <property type="entry name" value="RNase_Y_N"/>
</dbReference>
<gene>
    <name evidence="4" type="ORF">METZ01_LOCUS500703</name>
</gene>
<proteinExistence type="predicted"/>
<sequence>MGMDMITTAIAVLVSVVVGGVVGFLAKIGIIGMRKKKAADDVTRMLDEADTTRGVVLLEAKEEALKLRNSAEVDIRERRSELNSRERRMANREQNLERRSDNLDKRERGQSDKERQIEEKETELEGMKHQEMEELEKISSLSASDAKDMLLSRAEDEMSYE</sequence>
<evidence type="ECO:0000256" key="2">
    <source>
        <dbReference type="SAM" id="Phobius"/>
    </source>
</evidence>
<reference evidence="4" key="1">
    <citation type="submission" date="2018-05" db="EMBL/GenBank/DDBJ databases">
        <authorList>
            <person name="Lanie J.A."/>
            <person name="Ng W.-L."/>
            <person name="Kazmierczak K.M."/>
            <person name="Andrzejewski T.M."/>
            <person name="Davidsen T.M."/>
            <person name="Wayne K.J."/>
            <person name="Tettelin H."/>
            <person name="Glass J.I."/>
            <person name="Rusch D."/>
            <person name="Podicherti R."/>
            <person name="Tsui H.-C.T."/>
            <person name="Winkler M.E."/>
        </authorList>
    </citation>
    <scope>NUCLEOTIDE SEQUENCE</scope>
</reference>
<evidence type="ECO:0000259" key="3">
    <source>
        <dbReference type="Pfam" id="PF12072"/>
    </source>
</evidence>
<evidence type="ECO:0000313" key="4">
    <source>
        <dbReference type="EMBL" id="SVE47849.1"/>
    </source>
</evidence>
<feature type="compositionally biased region" description="Basic and acidic residues" evidence="1">
    <location>
        <begin position="145"/>
        <end position="161"/>
    </location>
</feature>
<dbReference type="Pfam" id="PF12072">
    <property type="entry name" value="RNase_Y_N"/>
    <property type="match status" value="1"/>
</dbReference>
<keyword evidence="2" id="KW-0472">Membrane</keyword>
<name>A0A383DU72_9ZZZZ</name>
<feature type="region of interest" description="Disordered" evidence="1">
    <location>
        <begin position="78"/>
        <end position="161"/>
    </location>
</feature>
<accession>A0A383DU72</accession>
<keyword evidence="2" id="KW-0812">Transmembrane</keyword>
<feature type="compositionally biased region" description="Basic and acidic residues" evidence="1">
    <location>
        <begin position="78"/>
        <end position="137"/>
    </location>
</feature>
<evidence type="ECO:0000256" key="1">
    <source>
        <dbReference type="SAM" id="MobiDB-lite"/>
    </source>
</evidence>
<feature type="transmembrane region" description="Helical" evidence="2">
    <location>
        <begin position="6"/>
        <end position="26"/>
    </location>
</feature>
<organism evidence="4">
    <name type="scientific">marine metagenome</name>
    <dbReference type="NCBI Taxonomy" id="408172"/>
    <lineage>
        <taxon>unclassified sequences</taxon>
        <taxon>metagenomes</taxon>
        <taxon>ecological metagenomes</taxon>
    </lineage>
</organism>
<feature type="domain" description="Ribonuclease Y N-terminal" evidence="3">
    <location>
        <begin position="9"/>
        <end position="161"/>
    </location>
</feature>
<dbReference type="EMBL" id="UINC01220090">
    <property type="protein sequence ID" value="SVE47849.1"/>
    <property type="molecule type" value="Genomic_DNA"/>
</dbReference>
<feature type="non-terminal residue" evidence="4">
    <location>
        <position position="161"/>
    </location>
</feature>
<keyword evidence="2" id="KW-1133">Transmembrane helix</keyword>